<protein>
    <recommendedName>
        <fullName evidence="3">Dockerin domain-containing protein</fullName>
    </recommendedName>
</protein>
<organism evidence="1 2">
    <name type="scientific">Candidatus Magnetoglobus multicellularis str. Araruama</name>
    <dbReference type="NCBI Taxonomy" id="890399"/>
    <lineage>
        <taxon>Bacteria</taxon>
        <taxon>Pseudomonadati</taxon>
        <taxon>Thermodesulfobacteriota</taxon>
        <taxon>Desulfobacteria</taxon>
        <taxon>Desulfobacterales</taxon>
        <taxon>Desulfobacteraceae</taxon>
        <taxon>Candidatus Magnetoglobus</taxon>
    </lineage>
</organism>
<comment type="caution">
    <text evidence="1">The sequence shown here is derived from an EMBL/GenBank/DDBJ whole genome shotgun (WGS) entry which is preliminary data.</text>
</comment>
<reference evidence="2" key="1">
    <citation type="submission" date="2012-11" db="EMBL/GenBank/DDBJ databases">
        <authorList>
            <person name="Lucero-Rivera Y.E."/>
            <person name="Tovar-Ramirez D."/>
        </authorList>
    </citation>
    <scope>NUCLEOTIDE SEQUENCE [LARGE SCALE GENOMIC DNA]</scope>
    <source>
        <strain evidence="2">Araruama</strain>
    </source>
</reference>
<dbReference type="EMBL" id="ATBP01000554">
    <property type="protein sequence ID" value="ETR69808.1"/>
    <property type="molecule type" value="Genomic_DNA"/>
</dbReference>
<sequence>MNLGENGFPENNGMYSIIKLNFTDNIDGDIDNDGDITLMDAIIVLQTLSDLPVRTTTDSQIKLQQAIYILRLIGS</sequence>
<evidence type="ECO:0008006" key="3">
    <source>
        <dbReference type="Google" id="ProtNLM"/>
    </source>
</evidence>
<evidence type="ECO:0000313" key="2">
    <source>
        <dbReference type="Proteomes" id="UP000189670"/>
    </source>
</evidence>
<accession>A0A1V1P4T0</accession>
<dbReference type="Proteomes" id="UP000189670">
    <property type="component" value="Unassembled WGS sequence"/>
</dbReference>
<gene>
    <name evidence="1" type="ORF">OMM_09280</name>
</gene>
<dbReference type="AlphaFoldDB" id="A0A1V1P4T0"/>
<proteinExistence type="predicted"/>
<evidence type="ECO:0000313" key="1">
    <source>
        <dbReference type="EMBL" id="ETR69808.1"/>
    </source>
</evidence>
<name>A0A1V1P4T0_9BACT</name>